<sequence length="43" mass="4932">MPEGYTEAEWLGFKPGAPTLPYREEPDYSLIHDYVWEGDADGE</sequence>
<gene>
    <name evidence="1" type="primary">54</name>
    <name evidence="1" type="ORF">PBI_KIMONA_54</name>
</gene>
<dbReference type="Proteomes" id="UP000222598">
    <property type="component" value="Segment"/>
</dbReference>
<dbReference type="GeneID" id="64872018"/>
<dbReference type="EMBL" id="MF472895">
    <property type="protein sequence ID" value="ASZ75490.1"/>
    <property type="molecule type" value="Genomic_DNA"/>
</dbReference>
<evidence type="ECO:0000313" key="1">
    <source>
        <dbReference type="EMBL" id="ASZ75490.1"/>
    </source>
</evidence>
<name>A0A249XU37_9CAUD</name>
<keyword evidence="2" id="KW-1185">Reference proteome</keyword>
<dbReference type="KEGG" id="vg:64872018"/>
<accession>A0A249XU37</accession>
<organism evidence="1 2">
    <name type="scientific">Mycobacterium phage Kimona</name>
    <dbReference type="NCBI Taxonomy" id="2024295"/>
    <lineage>
        <taxon>Viruses</taxon>
        <taxon>Duplodnaviria</taxon>
        <taxon>Heunggongvirae</taxon>
        <taxon>Uroviricota</taxon>
        <taxon>Caudoviricetes</taxon>
        <taxon>Kimonavirus</taxon>
        <taxon>Kimonavirus kimona</taxon>
    </lineage>
</organism>
<reference evidence="2" key="1">
    <citation type="submission" date="2017-07" db="EMBL/GenBank/DDBJ databases">
        <authorList>
            <person name="Sun Z.S."/>
            <person name="Albrecht U."/>
            <person name="Echele G."/>
            <person name="Lee C.C."/>
        </authorList>
    </citation>
    <scope>NUCLEOTIDE SEQUENCE [LARGE SCALE GENOMIC DNA]</scope>
</reference>
<proteinExistence type="predicted"/>
<protein>
    <submittedName>
        <fullName evidence="1">Uncharacterized protein</fullName>
    </submittedName>
</protein>
<dbReference type="RefSeq" id="YP_010062353.1">
    <property type="nucleotide sequence ID" value="NC_054793.1"/>
</dbReference>
<evidence type="ECO:0000313" key="2">
    <source>
        <dbReference type="Proteomes" id="UP000222598"/>
    </source>
</evidence>